<comment type="subcellular location">
    <subcellularLocation>
        <location evidence="6">Endomembrane system</location>
        <topology evidence="6">Single-pass membrane protein</topology>
    </subcellularLocation>
    <subcellularLocation>
        <location evidence="1">Membrane</location>
        <topology evidence="1">Single-pass type I membrane protein</topology>
    </subcellularLocation>
</comment>
<dbReference type="PANTHER" id="PTHR46084">
    <property type="entry name" value="PROTEIN MALE DISCOVERER 2"/>
    <property type="match status" value="1"/>
</dbReference>
<keyword evidence="3" id="KW-0732">Signal</keyword>
<dbReference type="InParanoid" id="D8SS35"/>
<dbReference type="OMA" id="CEDGCCR"/>
<dbReference type="OrthoDB" id="291737at2759"/>
<dbReference type="eggNOG" id="KOG1187">
    <property type="taxonomic scope" value="Eukaryota"/>
</dbReference>
<dbReference type="PANTHER" id="PTHR46084:SF34">
    <property type="entry name" value="PROTEIN KINASE DOMAIN-CONTAINING PROTEIN"/>
    <property type="match status" value="1"/>
</dbReference>
<keyword evidence="9" id="KW-1185">Reference proteome</keyword>
<keyword evidence="2" id="KW-0812">Transmembrane</keyword>
<evidence type="ECO:0000256" key="4">
    <source>
        <dbReference type="ARBA" id="ARBA00022989"/>
    </source>
</evidence>
<dbReference type="Gene3D" id="1.10.510.10">
    <property type="entry name" value="Transferase(Phosphotransferase) domain 1"/>
    <property type="match status" value="1"/>
</dbReference>
<dbReference type="HOGENOM" id="CLU_000288_21_4_1"/>
<dbReference type="SUPFAM" id="SSF56112">
    <property type="entry name" value="Protein kinase-like (PK-like)"/>
    <property type="match status" value="1"/>
</dbReference>
<feature type="domain" description="Protein kinase" evidence="7">
    <location>
        <begin position="11"/>
        <end position="275"/>
    </location>
</feature>
<dbReference type="PROSITE" id="PS50011">
    <property type="entry name" value="PROTEIN_KINASE_DOM"/>
    <property type="match status" value="1"/>
</dbReference>
<keyword evidence="4" id="KW-1133">Transmembrane helix</keyword>
<evidence type="ECO:0000256" key="3">
    <source>
        <dbReference type="ARBA" id="ARBA00022729"/>
    </source>
</evidence>
<evidence type="ECO:0000256" key="5">
    <source>
        <dbReference type="ARBA" id="ARBA00023136"/>
    </source>
</evidence>
<proteinExistence type="predicted"/>
<dbReference type="GO" id="GO:0005524">
    <property type="term" value="F:ATP binding"/>
    <property type="evidence" value="ECO:0007669"/>
    <property type="project" value="InterPro"/>
</dbReference>
<feature type="non-terminal residue" evidence="8">
    <location>
        <position position="275"/>
    </location>
</feature>
<reference evidence="8 9" key="1">
    <citation type="journal article" date="2011" name="Science">
        <title>The Selaginella genome identifies genetic changes associated with the evolution of vascular plants.</title>
        <authorList>
            <person name="Banks J.A."/>
            <person name="Nishiyama T."/>
            <person name="Hasebe M."/>
            <person name="Bowman J.L."/>
            <person name="Gribskov M."/>
            <person name="dePamphilis C."/>
            <person name="Albert V.A."/>
            <person name="Aono N."/>
            <person name="Aoyama T."/>
            <person name="Ambrose B.A."/>
            <person name="Ashton N.W."/>
            <person name="Axtell M.J."/>
            <person name="Barker E."/>
            <person name="Barker M.S."/>
            <person name="Bennetzen J.L."/>
            <person name="Bonawitz N.D."/>
            <person name="Chapple C."/>
            <person name="Cheng C."/>
            <person name="Correa L.G."/>
            <person name="Dacre M."/>
            <person name="DeBarry J."/>
            <person name="Dreyer I."/>
            <person name="Elias M."/>
            <person name="Engstrom E.M."/>
            <person name="Estelle M."/>
            <person name="Feng L."/>
            <person name="Finet C."/>
            <person name="Floyd S.K."/>
            <person name="Frommer W.B."/>
            <person name="Fujita T."/>
            <person name="Gramzow L."/>
            <person name="Gutensohn M."/>
            <person name="Harholt J."/>
            <person name="Hattori M."/>
            <person name="Heyl A."/>
            <person name="Hirai T."/>
            <person name="Hiwatashi Y."/>
            <person name="Ishikawa M."/>
            <person name="Iwata M."/>
            <person name="Karol K.G."/>
            <person name="Koehler B."/>
            <person name="Kolukisaoglu U."/>
            <person name="Kubo M."/>
            <person name="Kurata T."/>
            <person name="Lalonde S."/>
            <person name="Li K."/>
            <person name="Li Y."/>
            <person name="Litt A."/>
            <person name="Lyons E."/>
            <person name="Manning G."/>
            <person name="Maruyama T."/>
            <person name="Michael T.P."/>
            <person name="Mikami K."/>
            <person name="Miyazaki S."/>
            <person name="Morinaga S."/>
            <person name="Murata T."/>
            <person name="Mueller-Roeber B."/>
            <person name="Nelson D.R."/>
            <person name="Obara M."/>
            <person name="Oguri Y."/>
            <person name="Olmstead R.G."/>
            <person name="Onodera N."/>
            <person name="Petersen B.L."/>
            <person name="Pils B."/>
            <person name="Prigge M."/>
            <person name="Rensing S.A."/>
            <person name="Riano-Pachon D.M."/>
            <person name="Roberts A.W."/>
            <person name="Sato Y."/>
            <person name="Scheller H.V."/>
            <person name="Schulz B."/>
            <person name="Schulz C."/>
            <person name="Shakirov E.V."/>
            <person name="Shibagaki N."/>
            <person name="Shinohara N."/>
            <person name="Shippen D.E."/>
            <person name="Soerensen I."/>
            <person name="Sotooka R."/>
            <person name="Sugimoto N."/>
            <person name="Sugita M."/>
            <person name="Sumikawa N."/>
            <person name="Tanurdzic M."/>
            <person name="Theissen G."/>
            <person name="Ulvskov P."/>
            <person name="Wakazuki S."/>
            <person name="Weng J.K."/>
            <person name="Willats W.W."/>
            <person name="Wipf D."/>
            <person name="Wolf P.G."/>
            <person name="Yang L."/>
            <person name="Zimmer A.D."/>
            <person name="Zhu Q."/>
            <person name="Mitros T."/>
            <person name="Hellsten U."/>
            <person name="Loque D."/>
            <person name="Otillar R."/>
            <person name="Salamov A."/>
            <person name="Schmutz J."/>
            <person name="Shapiro H."/>
            <person name="Lindquist E."/>
            <person name="Lucas S."/>
            <person name="Rokhsar D."/>
            <person name="Grigoriev I.V."/>
        </authorList>
    </citation>
    <scope>NUCLEOTIDE SEQUENCE [LARGE SCALE GENOMIC DNA]</scope>
</reference>
<evidence type="ECO:0000256" key="2">
    <source>
        <dbReference type="ARBA" id="ARBA00022692"/>
    </source>
</evidence>
<dbReference type="GO" id="GO:0004672">
    <property type="term" value="F:protein kinase activity"/>
    <property type="evidence" value="ECO:0007669"/>
    <property type="project" value="InterPro"/>
</dbReference>
<evidence type="ECO:0000313" key="8">
    <source>
        <dbReference type="EMBL" id="EFJ12751.1"/>
    </source>
</evidence>
<dbReference type="PROSITE" id="PS00109">
    <property type="entry name" value="PROTEIN_KINASE_TYR"/>
    <property type="match status" value="1"/>
</dbReference>
<gene>
    <name evidence="8" type="ORF">SELMODRAFT_13833</name>
</gene>
<dbReference type="AlphaFoldDB" id="D8SS35"/>
<dbReference type="EMBL" id="GL377637">
    <property type="protein sequence ID" value="EFJ12751.1"/>
    <property type="molecule type" value="Genomic_DNA"/>
</dbReference>
<evidence type="ECO:0000259" key="7">
    <source>
        <dbReference type="PROSITE" id="PS50011"/>
    </source>
</evidence>
<dbReference type="InterPro" id="IPR000719">
    <property type="entry name" value="Prot_kinase_dom"/>
</dbReference>
<dbReference type="InterPro" id="IPR011009">
    <property type="entry name" value="Kinase-like_dom_sf"/>
</dbReference>
<dbReference type="GO" id="GO:0016020">
    <property type="term" value="C:membrane"/>
    <property type="evidence" value="ECO:0007669"/>
    <property type="project" value="UniProtKB-SubCell"/>
</dbReference>
<dbReference type="Pfam" id="PF07714">
    <property type="entry name" value="PK_Tyr_Ser-Thr"/>
    <property type="match status" value="1"/>
</dbReference>
<evidence type="ECO:0000256" key="1">
    <source>
        <dbReference type="ARBA" id="ARBA00004479"/>
    </source>
</evidence>
<evidence type="ECO:0000313" key="9">
    <source>
        <dbReference type="Proteomes" id="UP000001514"/>
    </source>
</evidence>
<evidence type="ECO:0000256" key="6">
    <source>
        <dbReference type="ARBA" id="ARBA00037847"/>
    </source>
</evidence>
<dbReference type="InterPro" id="IPR008266">
    <property type="entry name" value="Tyr_kinase_AS"/>
</dbReference>
<dbReference type="GO" id="GO:0012505">
    <property type="term" value="C:endomembrane system"/>
    <property type="evidence" value="ECO:0007669"/>
    <property type="project" value="UniProtKB-SubCell"/>
</dbReference>
<name>D8SS35_SELML</name>
<dbReference type="Gene3D" id="3.30.200.20">
    <property type="entry name" value="Phosphorylase Kinase, domain 1"/>
    <property type="match status" value="1"/>
</dbReference>
<protein>
    <recommendedName>
        <fullName evidence="7">Protein kinase domain-containing protein</fullName>
    </recommendedName>
</protein>
<feature type="non-terminal residue" evidence="8">
    <location>
        <position position="1"/>
    </location>
</feature>
<dbReference type="KEGG" id="smo:SELMODRAFT_13833"/>
<organism evidence="9">
    <name type="scientific">Selaginella moellendorffii</name>
    <name type="common">Spikemoss</name>
    <dbReference type="NCBI Taxonomy" id="88036"/>
    <lineage>
        <taxon>Eukaryota</taxon>
        <taxon>Viridiplantae</taxon>
        <taxon>Streptophyta</taxon>
        <taxon>Embryophyta</taxon>
        <taxon>Tracheophyta</taxon>
        <taxon>Lycopodiopsida</taxon>
        <taxon>Selaginellales</taxon>
        <taxon>Selaginellaceae</taxon>
        <taxon>Selaginella</taxon>
    </lineage>
</organism>
<sequence length="275" mass="30788">FTLQEVELLSEGFSNLIGQGSTNRVYKGILSDGMEVAVKKLKQDVAECSDVEASFRFQMELLSRVHHQHLANLVGICDEKQERMLLFQYAPNGTLFENLHTGDENLSWKQRMRIIVGAAYGLAYLHHLCNPPVIHGDLRSRNILLTEDFAAKITGLGRVPIAGSSELALVRKTGGYVDPEIVHRGVYSRAGDVFSFGVLLLEVLSGKQAFSEETGMLVEWAQQFLQSRDRMMDLVDKSMSNVCPMELYSVCELARLCTQRESSSRPSMRDVSDLL</sequence>
<dbReference type="Proteomes" id="UP000001514">
    <property type="component" value="Unassembled WGS sequence"/>
</dbReference>
<dbReference type="Gramene" id="EFJ12751">
    <property type="protein sequence ID" value="EFJ12751"/>
    <property type="gene ID" value="SELMODRAFT_13833"/>
</dbReference>
<accession>D8SS35</accession>
<dbReference type="InterPro" id="IPR001245">
    <property type="entry name" value="Ser-Thr/Tyr_kinase_cat_dom"/>
</dbReference>
<keyword evidence="5" id="KW-0472">Membrane</keyword>
<dbReference type="PIRSF" id="PIRSF000654">
    <property type="entry name" value="Integrin-linked_kinase"/>
    <property type="match status" value="1"/>
</dbReference>